<evidence type="ECO:0000313" key="3">
    <source>
        <dbReference type="Proteomes" id="UP000790580"/>
    </source>
</evidence>
<dbReference type="RefSeq" id="WP_088075892.1">
    <property type="nucleotide sequence ID" value="NZ_JAHQCR010000017.1"/>
</dbReference>
<protein>
    <submittedName>
        <fullName evidence="2">Uncharacterized protein</fullName>
    </submittedName>
</protein>
<organism evidence="2 3">
    <name type="scientific">Evansella alkalicola</name>
    <dbReference type="NCBI Taxonomy" id="745819"/>
    <lineage>
        <taxon>Bacteria</taxon>
        <taxon>Bacillati</taxon>
        <taxon>Bacillota</taxon>
        <taxon>Bacilli</taxon>
        <taxon>Bacillales</taxon>
        <taxon>Bacillaceae</taxon>
        <taxon>Evansella</taxon>
    </lineage>
</organism>
<name>A0ABS6JPR5_9BACI</name>
<accession>A0ABS6JPR5</accession>
<dbReference type="EMBL" id="JAHQCR010000017">
    <property type="protein sequence ID" value="MBU9720542.1"/>
    <property type="molecule type" value="Genomic_DNA"/>
</dbReference>
<evidence type="ECO:0000256" key="1">
    <source>
        <dbReference type="SAM" id="SignalP"/>
    </source>
</evidence>
<keyword evidence="1" id="KW-0732">Signal</keyword>
<reference evidence="2 3" key="1">
    <citation type="submission" date="2021-06" db="EMBL/GenBank/DDBJ databases">
        <title>Bacillus sp. RD4P76, an endophyte from a halophyte.</title>
        <authorList>
            <person name="Sun J.-Q."/>
        </authorList>
    </citation>
    <scope>NUCLEOTIDE SEQUENCE [LARGE SCALE GENOMIC DNA]</scope>
    <source>
        <strain evidence="2 3">JCM 17098</strain>
    </source>
</reference>
<keyword evidence="3" id="KW-1185">Reference proteome</keyword>
<gene>
    <name evidence="2" type="ORF">KS407_03675</name>
</gene>
<proteinExistence type="predicted"/>
<comment type="caution">
    <text evidence="2">The sequence shown here is derived from an EMBL/GenBank/DDBJ whole genome shotgun (WGS) entry which is preliminary data.</text>
</comment>
<feature type="chain" id="PRO_5046465247" evidence="1">
    <location>
        <begin position="23"/>
        <end position="277"/>
    </location>
</feature>
<feature type="signal peptide" evidence="1">
    <location>
        <begin position="1"/>
        <end position="22"/>
    </location>
</feature>
<dbReference type="PROSITE" id="PS51257">
    <property type="entry name" value="PROKAR_LIPOPROTEIN"/>
    <property type="match status" value="1"/>
</dbReference>
<dbReference type="Proteomes" id="UP000790580">
    <property type="component" value="Unassembled WGS sequence"/>
</dbReference>
<sequence>MLKKGLLILVFSVTFLVSCSEAAETIVEKPDDVADLIWDNVMQFTIYTHEKMENGEIIDSDMRYSIDSYISINHDHGGEVLSETDFDILDGFINYYKESLGQSILFLEGENELSDSYLAEYENMKEIYGSKNLSIDNIDLAFISKEENRYQNQLEEERENFMTQYNIEYEVDDIRYNMANMLDERFIITGIGELSDYYNYGFTNQEYTFSVRLTPEGGNYTDGWYLYFPREANQELYNELLEYGSVEIMAMASVPSEVYKPNQGNMAFIHFATFMSN</sequence>
<evidence type="ECO:0000313" key="2">
    <source>
        <dbReference type="EMBL" id="MBU9720542.1"/>
    </source>
</evidence>